<gene>
    <name evidence="2" type="ORF">GMARGA_LOCUS19042</name>
</gene>
<feature type="region of interest" description="Disordered" evidence="1">
    <location>
        <begin position="214"/>
        <end position="247"/>
    </location>
</feature>
<evidence type="ECO:0000256" key="1">
    <source>
        <dbReference type="SAM" id="MobiDB-lite"/>
    </source>
</evidence>
<name>A0ABN7VI39_GIGMA</name>
<evidence type="ECO:0000313" key="3">
    <source>
        <dbReference type="Proteomes" id="UP000789901"/>
    </source>
</evidence>
<comment type="caution">
    <text evidence="2">The sequence shown here is derived from an EMBL/GenBank/DDBJ whole genome shotgun (WGS) entry which is preliminary data.</text>
</comment>
<protein>
    <submittedName>
        <fullName evidence="2">2432_t:CDS:1</fullName>
    </submittedName>
</protein>
<keyword evidence="3" id="KW-1185">Reference proteome</keyword>
<organism evidence="2 3">
    <name type="scientific">Gigaspora margarita</name>
    <dbReference type="NCBI Taxonomy" id="4874"/>
    <lineage>
        <taxon>Eukaryota</taxon>
        <taxon>Fungi</taxon>
        <taxon>Fungi incertae sedis</taxon>
        <taxon>Mucoromycota</taxon>
        <taxon>Glomeromycotina</taxon>
        <taxon>Glomeromycetes</taxon>
        <taxon>Diversisporales</taxon>
        <taxon>Gigasporaceae</taxon>
        <taxon>Gigaspora</taxon>
    </lineage>
</organism>
<proteinExistence type="predicted"/>
<feature type="non-terminal residue" evidence="2">
    <location>
        <position position="1"/>
    </location>
</feature>
<evidence type="ECO:0000313" key="2">
    <source>
        <dbReference type="EMBL" id="CAG8775625.1"/>
    </source>
</evidence>
<reference evidence="2 3" key="1">
    <citation type="submission" date="2021-06" db="EMBL/GenBank/DDBJ databases">
        <authorList>
            <person name="Kallberg Y."/>
            <person name="Tangrot J."/>
            <person name="Rosling A."/>
        </authorList>
    </citation>
    <scope>NUCLEOTIDE SEQUENCE [LARGE SCALE GENOMIC DNA]</scope>
    <source>
        <strain evidence="2 3">120-4 pot B 10/14</strain>
    </source>
</reference>
<accession>A0ABN7VI39</accession>
<sequence length="348" mass="40923">KKWCKKISLDEVRKIKVKEEQERRKQIIQSYTKLKEQLLANLHKTSNTKLLKKDRIEYFKHTPFYEVVILNWLTAYTNLPVNYQDAIKDFKNGVIDSYNEFEKRHIFRRLQRDEPIIKENWSSILYNIKGYKEILEIEQRIKNNRENPWQKMIENIAMKSWLKEFIDAFKHIQKNVVGISIESMTETEWYIDVLNPLLKTLFLGLKDESYTESSQQASKGSRSSSNSLTCSNCNSRRSSTSVTNNNENTVPSIYEKLTFVNLSTENFNLDNNSRSNRIHPDSKFLCKDIAHQFGIEVGVLEVSKSNSSSDKKERDRVKHILAMLISGAYVRHNFDSQYMIQSIQTLLE</sequence>
<dbReference type="EMBL" id="CAJVQB010015629">
    <property type="protein sequence ID" value="CAG8775625.1"/>
    <property type="molecule type" value="Genomic_DNA"/>
</dbReference>
<dbReference type="Proteomes" id="UP000789901">
    <property type="component" value="Unassembled WGS sequence"/>
</dbReference>